<dbReference type="SUPFAM" id="SSF56112">
    <property type="entry name" value="Protein kinase-like (PK-like)"/>
    <property type="match status" value="1"/>
</dbReference>
<proteinExistence type="predicted"/>
<dbReference type="Pfam" id="PF01636">
    <property type="entry name" value="APH"/>
    <property type="match status" value="1"/>
</dbReference>
<organism evidence="2 3">
    <name type="scientific">Nostoc minutum NIES-26</name>
    <dbReference type="NCBI Taxonomy" id="1844469"/>
    <lineage>
        <taxon>Bacteria</taxon>
        <taxon>Bacillati</taxon>
        <taxon>Cyanobacteriota</taxon>
        <taxon>Cyanophyceae</taxon>
        <taxon>Nostocales</taxon>
        <taxon>Nostocaceae</taxon>
        <taxon>Nostoc</taxon>
    </lineage>
</organism>
<feature type="domain" description="Aminoglycoside phosphotransferase" evidence="1">
    <location>
        <begin position="207"/>
        <end position="400"/>
    </location>
</feature>
<dbReference type="AlphaFoldDB" id="A0A367QZ77"/>
<reference evidence="2" key="1">
    <citation type="submission" date="2016-04" db="EMBL/GenBank/DDBJ databases">
        <authorList>
            <person name="Tabuchi Yagui T.R."/>
        </authorList>
    </citation>
    <scope>NUCLEOTIDE SEQUENCE [LARGE SCALE GENOMIC DNA]</scope>
    <source>
        <strain evidence="2">NIES-26</strain>
    </source>
</reference>
<dbReference type="InterPro" id="IPR002575">
    <property type="entry name" value="Aminoglycoside_PTrfase"/>
</dbReference>
<evidence type="ECO:0000313" key="3">
    <source>
        <dbReference type="Proteomes" id="UP000252107"/>
    </source>
</evidence>
<protein>
    <recommendedName>
        <fullName evidence="1">Aminoglycoside phosphotransferase domain-containing protein</fullName>
    </recommendedName>
</protein>
<accession>A0A367QZ77</accession>
<dbReference type="Gene3D" id="3.90.1200.10">
    <property type="match status" value="1"/>
</dbReference>
<dbReference type="InterPro" id="IPR011009">
    <property type="entry name" value="Kinase-like_dom_sf"/>
</dbReference>
<comment type="caution">
    <text evidence="2">The sequence shown here is derived from an EMBL/GenBank/DDBJ whole genome shotgun (WGS) entry which is preliminary data.</text>
</comment>
<dbReference type="EMBL" id="LXQD01000295">
    <property type="protein sequence ID" value="RCJ28960.1"/>
    <property type="molecule type" value="Genomic_DNA"/>
</dbReference>
<evidence type="ECO:0000259" key="1">
    <source>
        <dbReference type="Pfam" id="PF01636"/>
    </source>
</evidence>
<sequence length="462" mass="53441">MSQVAVVHYPNVHFDYYCIIPHPTELQVLLLAGEDGWSLPSFVPYEHHFGMVSHINQTMKDQLGLNVTTLRCFYEDYCSDINTGCRVYAMENHSLDWILPTHAHWVKSNELDLLIVIPKLYQILNSWFAEIQSNSIPEMRVPWAKLGWFDRASIWINRQLETLSLSATAPIEQVKSQTRSCLLRVRTTDGTLYLKAAYGIFGTEATFTDFLSQLYPDYLPKLIAVNTEQQWMLMREFEGQHLGKAVDVSRWEIALRRYAEIQVQMANQVDQLLDVGFPDRRINQLAQRIEPLFADNTALLLPQNDPFLEHSDLEELRTLIPQLLSWCEVLETCGVPQTLVHGDFYCQNVIDAQQSNIYFDWSDSAVSHPFFDAGFFLFDIAQELSNVVDVQARLRDAYLEPWTVYLPMKQLTSIFQTTQPLAALYHAIVSYEIIQHLESAHRWETENTVPYYLKMMLGQISS</sequence>
<gene>
    <name evidence="2" type="ORF">A6770_00765</name>
</gene>
<evidence type="ECO:0000313" key="2">
    <source>
        <dbReference type="EMBL" id="RCJ28960.1"/>
    </source>
</evidence>
<keyword evidence="3" id="KW-1185">Reference proteome</keyword>
<dbReference type="Proteomes" id="UP000252107">
    <property type="component" value="Unassembled WGS sequence"/>
</dbReference>
<name>A0A367QZ77_9NOSO</name>